<dbReference type="PANTHER" id="PTHR11532:SF57">
    <property type="entry name" value="CARBOXYPEPTIDASE D, B"/>
    <property type="match status" value="1"/>
</dbReference>
<proteinExistence type="inferred from homology"/>
<dbReference type="Gene3D" id="3.40.630.10">
    <property type="entry name" value="Zn peptidases"/>
    <property type="match status" value="1"/>
</dbReference>
<dbReference type="Pfam" id="PF13620">
    <property type="entry name" value="CarboxypepD_reg"/>
    <property type="match status" value="1"/>
</dbReference>
<organism evidence="12">
    <name type="scientific">Arion vulgaris</name>
    <dbReference type="NCBI Taxonomy" id="1028688"/>
    <lineage>
        <taxon>Eukaryota</taxon>
        <taxon>Metazoa</taxon>
        <taxon>Spiralia</taxon>
        <taxon>Lophotrochozoa</taxon>
        <taxon>Mollusca</taxon>
        <taxon>Gastropoda</taxon>
        <taxon>Heterobranchia</taxon>
        <taxon>Euthyneura</taxon>
        <taxon>Panpulmonata</taxon>
        <taxon>Eupulmonata</taxon>
        <taxon>Stylommatophora</taxon>
        <taxon>Helicina</taxon>
        <taxon>Arionoidea</taxon>
        <taxon>Arionidae</taxon>
        <taxon>Arion</taxon>
    </lineage>
</organism>
<evidence type="ECO:0000256" key="9">
    <source>
        <dbReference type="PROSITE-ProRule" id="PRU01379"/>
    </source>
</evidence>
<evidence type="ECO:0000256" key="1">
    <source>
        <dbReference type="ARBA" id="ARBA00001947"/>
    </source>
</evidence>
<dbReference type="InterPro" id="IPR057247">
    <property type="entry name" value="CARBOXYPEPT_ZN_2"/>
</dbReference>
<dbReference type="PROSITE" id="PS00132">
    <property type="entry name" value="CARBOXYPEPT_ZN_1"/>
    <property type="match status" value="1"/>
</dbReference>
<dbReference type="InterPro" id="IPR050753">
    <property type="entry name" value="Peptidase_M14_domain"/>
</dbReference>
<dbReference type="PANTHER" id="PTHR11532">
    <property type="entry name" value="PROTEASE M14 CARBOXYPEPTIDASE"/>
    <property type="match status" value="1"/>
</dbReference>
<evidence type="ECO:0000256" key="7">
    <source>
        <dbReference type="ARBA" id="ARBA00022833"/>
    </source>
</evidence>
<gene>
    <name evidence="12" type="primary">ORF34931</name>
</gene>
<dbReference type="GO" id="GO:0016485">
    <property type="term" value="P:protein processing"/>
    <property type="evidence" value="ECO:0007669"/>
    <property type="project" value="TreeGrafter"/>
</dbReference>
<dbReference type="SUPFAM" id="SSF49464">
    <property type="entry name" value="Carboxypeptidase regulatory domain-like"/>
    <property type="match status" value="1"/>
</dbReference>
<dbReference type="GO" id="GO:0004181">
    <property type="term" value="F:metallocarboxypeptidase activity"/>
    <property type="evidence" value="ECO:0007669"/>
    <property type="project" value="InterPro"/>
</dbReference>
<keyword evidence="10" id="KW-0732">Signal</keyword>
<evidence type="ECO:0000256" key="10">
    <source>
        <dbReference type="SAM" id="SignalP"/>
    </source>
</evidence>
<feature type="active site" description="Proton donor/acceptor" evidence="9">
    <location>
        <position position="295"/>
    </location>
</feature>
<evidence type="ECO:0000259" key="11">
    <source>
        <dbReference type="PROSITE" id="PS52035"/>
    </source>
</evidence>
<reference evidence="12" key="1">
    <citation type="submission" date="2014-12" db="EMBL/GenBank/DDBJ databases">
        <title>Insight into the proteome of Arion vulgaris.</title>
        <authorList>
            <person name="Aradska J."/>
            <person name="Bulat T."/>
            <person name="Smidak R."/>
            <person name="Sarate P."/>
            <person name="Gangsoo J."/>
            <person name="Sialana F."/>
            <person name="Bilban M."/>
            <person name="Lubec G."/>
        </authorList>
    </citation>
    <scope>NUCLEOTIDE SEQUENCE</scope>
    <source>
        <tissue evidence="12">Skin</tissue>
    </source>
</reference>
<dbReference type="InterPro" id="IPR008969">
    <property type="entry name" value="CarboxyPept-like_regulatory"/>
</dbReference>
<accession>A0A0B6YSD7</accession>
<dbReference type="GO" id="GO:0008270">
    <property type="term" value="F:zinc ion binding"/>
    <property type="evidence" value="ECO:0007669"/>
    <property type="project" value="InterPro"/>
</dbReference>
<dbReference type="PRINTS" id="PR00765">
    <property type="entry name" value="CRBOXYPTASEA"/>
</dbReference>
<name>A0A0B6YSD7_9EUPU</name>
<evidence type="ECO:0000256" key="6">
    <source>
        <dbReference type="ARBA" id="ARBA00022801"/>
    </source>
</evidence>
<dbReference type="EMBL" id="HACG01012157">
    <property type="protein sequence ID" value="CEK59022.1"/>
    <property type="molecule type" value="Transcribed_RNA"/>
</dbReference>
<dbReference type="InterPro" id="IPR057246">
    <property type="entry name" value="CARBOXYPEPT_ZN_1"/>
</dbReference>
<keyword evidence="7" id="KW-0862">Zinc</keyword>
<dbReference type="MEROPS" id="M14.016"/>
<keyword evidence="3" id="KW-0121">Carboxypeptidase</keyword>
<keyword evidence="4" id="KW-0645">Protease</keyword>
<keyword evidence="8" id="KW-0325">Glycoprotein</keyword>
<evidence type="ECO:0000313" key="12">
    <source>
        <dbReference type="EMBL" id="CEK59022.1"/>
    </source>
</evidence>
<dbReference type="PROSITE" id="PS00133">
    <property type="entry name" value="CARBOXYPEPT_ZN_2"/>
    <property type="match status" value="1"/>
</dbReference>
<feature type="chain" id="PRO_5002110596" description="Peptidase M14 domain-containing protein" evidence="10">
    <location>
        <begin position="25"/>
        <end position="417"/>
    </location>
</feature>
<dbReference type="Gene3D" id="2.60.40.1120">
    <property type="entry name" value="Carboxypeptidase-like, regulatory domain"/>
    <property type="match status" value="1"/>
</dbReference>
<evidence type="ECO:0000256" key="5">
    <source>
        <dbReference type="ARBA" id="ARBA00022723"/>
    </source>
</evidence>
<comment type="similarity">
    <text evidence="2 9">Belongs to the peptidase M14 family.</text>
</comment>
<dbReference type="CDD" id="cd11308">
    <property type="entry name" value="Peptidase_M14NE-CP-C_like"/>
    <property type="match status" value="1"/>
</dbReference>
<sequence length="417" mass="46114">MFSKEAMIVAILSLVLGTIMRVDSAVVSPTIDTSSYHHYNDMNNLLVNLAASYPDLARVYDIGTSVQGRKLLVIQISDKVNQREVGEPRFKYIANMHGNEPVGREILLYLAQYLLYNYGIDPAVTSLVDNTDIHLMPSMNPDGFERSAEGDCYSVSGRTNANGVDLNRNFPDQFSTNTGPIQQETIAVINWLQTKPQFVLSANLHGGSLVANYPYDDSASHISYGRYSMSPDDVAFRNLAQAYASSHPTMHLGNQCDGTDNFPGGITNGAEWYDVSGGMQDFNYLHSNTFEITVEQSCCKYPTADRLQYFWNQNKNSMLDYLKKVHVGVKGIIQNTQGIPIENAEVHVSGINHVIKSSDKGEYWRILAPGTYTVSFVLSGYTSVTTTVQVSTGPAVVLNVNFNSITKQGSIVTSRFF</sequence>
<evidence type="ECO:0000256" key="3">
    <source>
        <dbReference type="ARBA" id="ARBA00022645"/>
    </source>
</evidence>
<comment type="cofactor">
    <cofactor evidence="1">
        <name>Zn(2+)</name>
        <dbReference type="ChEBI" id="CHEBI:29105"/>
    </cofactor>
</comment>
<dbReference type="FunFam" id="3.40.630.10:FF:000020">
    <property type="entry name" value="Carboxypeptidase D"/>
    <property type="match status" value="1"/>
</dbReference>
<dbReference type="AlphaFoldDB" id="A0A0B6YSD7"/>
<evidence type="ECO:0000256" key="2">
    <source>
        <dbReference type="ARBA" id="ARBA00005988"/>
    </source>
</evidence>
<evidence type="ECO:0000256" key="8">
    <source>
        <dbReference type="ARBA" id="ARBA00023180"/>
    </source>
</evidence>
<dbReference type="GO" id="GO:0006518">
    <property type="term" value="P:peptide metabolic process"/>
    <property type="evidence" value="ECO:0007669"/>
    <property type="project" value="TreeGrafter"/>
</dbReference>
<dbReference type="SMART" id="SM00631">
    <property type="entry name" value="Zn_pept"/>
    <property type="match status" value="1"/>
</dbReference>
<dbReference type="GO" id="GO:0005615">
    <property type="term" value="C:extracellular space"/>
    <property type="evidence" value="ECO:0007669"/>
    <property type="project" value="TreeGrafter"/>
</dbReference>
<evidence type="ECO:0000256" key="4">
    <source>
        <dbReference type="ARBA" id="ARBA00022670"/>
    </source>
</evidence>
<keyword evidence="6" id="KW-0378">Hydrolase</keyword>
<dbReference type="PROSITE" id="PS52035">
    <property type="entry name" value="PEPTIDASE_M14"/>
    <property type="match status" value="1"/>
</dbReference>
<keyword evidence="5" id="KW-0479">Metal-binding</keyword>
<feature type="signal peptide" evidence="10">
    <location>
        <begin position="1"/>
        <end position="24"/>
    </location>
</feature>
<dbReference type="InterPro" id="IPR000834">
    <property type="entry name" value="Peptidase_M14"/>
</dbReference>
<dbReference type="SUPFAM" id="SSF53187">
    <property type="entry name" value="Zn-dependent exopeptidases"/>
    <property type="match status" value="1"/>
</dbReference>
<dbReference type="Pfam" id="PF00246">
    <property type="entry name" value="Peptidase_M14"/>
    <property type="match status" value="1"/>
</dbReference>
<feature type="domain" description="Peptidase M14" evidence="11">
    <location>
        <begin position="35"/>
        <end position="325"/>
    </location>
</feature>
<protein>
    <recommendedName>
        <fullName evidence="11">Peptidase M14 domain-containing protein</fullName>
    </recommendedName>
</protein>